<dbReference type="SUPFAM" id="SSF88659">
    <property type="entry name" value="Sigma3 and sigma4 domains of RNA polymerase sigma factors"/>
    <property type="match status" value="1"/>
</dbReference>
<dbReference type="InterPro" id="IPR013324">
    <property type="entry name" value="RNA_pol_sigma_r3/r4-like"/>
</dbReference>
<evidence type="ECO:0000313" key="2">
    <source>
        <dbReference type="EMBL" id="SHN37582.1"/>
    </source>
</evidence>
<dbReference type="Proteomes" id="UP000184111">
    <property type="component" value="Unassembled WGS sequence"/>
</dbReference>
<dbReference type="AlphaFoldDB" id="A0A1M7QZA8"/>
<gene>
    <name evidence="2" type="ORF">SAMN05216499_15413</name>
</gene>
<reference evidence="2 3" key="1">
    <citation type="submission" date="2016-11" db="EMBL/GenBank/DDBJ databases">
        <authorList>
            <person name="Jaros S."/>
            <person name="Januszkiewicz K."/>
            <person name="Wedrychowicz H."/>
        </authorList>
    </citation>
    <scope>NUCLEOTIDE SEQUENCE [LARGE SCALE GENOMIC DNA]</scope>
    <source>
        <strain evidence="2 3">CGMCC 4.2025</strain>
    </source>
</reference>
<keyword evidence="2" id="KW-0804">Transcription</keyword>
<accession>A0A1M7QZA8</accession>
<dbReference type="GO" id="GO:0000428">
    <property type="term" value="C:DNA-directed RNA polymerase complex"/>
    <property type="evidence" value="ECO:0007669"/>
    <property type="project" value="UniProtKB-KW"/>
</dbReference>
<protein>
    <submittedName>
        <fullName evidence="2">DNA-directed RNA polymerase specialized sigma subunit, sigma24 family</fullName>
    </submittedName>
</protein>
<sequence length="306" mass="34258">MSPSFDVPEHWEQPDPLDPEAANRRGRRPEPISEGVGVAHRGWLEPTRRRFSASGLTLDELVRRANYSKPRISELLRGKGLYPRWEITSNVGRALGAPMVPMRRLWANAAREADRKETWIEGCVKEVPLLEPQRQPLDHRALAHDVRDAYIGFARAFLVVGDCAELVVDETFDILWMTWEQALGSPNVGRYAWSVFRERVLCRATQLADGHPDLTLAAFSTQFDADGLVDQFQHVQETIDLFAAIGRLPHNPMDAIVLRSLCGLPEEDVARVMGVPSALATAFDLHGRRILEADLNCTTNPGENAP</sequence>
<evidence type="ECO:0000256" key="1">
    <source>
        <dbReference type="SAM" id="MobiDB-lite"/>
    </source>
</evidence>
<dbReference type="RefSeq" id="WP_073503059.1">
    <property type="nucleotide sequence ID" value="NZ_FRBI01000054.1"/>
</dbReference>
<proteinExistence type="predicted"/>
<keyword evidence="2" id="KW-0240">DNA-directed RNA polymerase</keyword>
<dbReference type="STRING" id="310782.SAMN05216499_15413"/>
<dbReference type="EMBL" id="FRBI01000054">
    <property type="protein sequence ID" value="SHN37582.1"/>
    <property type="molecule type" value="Genomic_DNA"/>
</dbReference>
<dbReference type="OrthoDB" id="4295407at2"/>
<evidence type="ECO:0000313" key="3">
    <source>
        <dbReference type="Proteomes" id="UP000184111"/>
    </source>
</evidence>
<name>A0A1M7QZA8_9ACTN</name>
<keyword evidence="3" id="KW-1185">Reference proteome</keyword>
<feature type="region of interest" description="Disordered" evidence="1">
    <location>
        <begin position="1"/>
        <end position="33"/>
    </location>
</feature>
<organism evidence="2 3">
    <name type="scientific">Actinacidiphila paucisporea</name>
    <dbReference type="NCBI Taxonomy" id="310782"/>
    <lineage>
        <taxon>Bacteria</taxon>
        <taxon>Bacillati</taxon>
        <taxon>Actinomycetota</taxon>
        <taxon>Actinomycetes</taxon>
        <taxon>Kitasatosporales</taxon>
        <taxon>Streptomycetaceae</taxon>
        <taxon>Actinacidiphila</taxon>
    </lineage>
</organism>